<gene>
    <name evidence="2" type="ORF">ONB1V03_LOCUS19630</name>
</gene>
<keyword evidence="3" id="KW-1185">Reference proteome</keyword>
<dbReference type="EMBL" id="CAJPVJ010030706">
    <property type="protein sequence ID" value="CAG2180207.1"/>
    <property type="molecule type" value="Genomic_DNA"/>
</dbReference>
<dbReference type="SUPFAM" id="SSF51735">
    <property type="entry name" value="NAD(P)-binding Rossmann-fold domains"/>
    <property type="match status" value="2"/>
</dbReference>
<proteinExistence type="predicted"/>
<name>A0A7R9QYG5_9ACAR</name>
<evidence type="ECO:0000313" key="2">
    <source>
        <dbReference type="EMBL" id="CAD7663070.1"/>
    </source>
</evidence>
<feature type="domain" description="3-beta hydroxysteroid dehydrogenase/isomerase" evidence="1">
    <location>
        <begin position="121"/>
        <end position="177"/>
    </location>
</feature>
<organism evidence="2">
    <name type="scientific">Oppiella nova</name>
    <dbReference type="NCBI Taxonomy" id="334625"/>
    <lineage>
        <taxon>Eukaryota</taxon>
        <taxon>Metazoa</taxon>
        <taxon>Ecdysozoa</taxon>
        <taxon>Arthropoda</taxon>
        <taxon>Chelicerata</taxon>
        <taxon>Arachnida</taxon>
        <taxon>Acari</taxon>
        <taxon>Acariformes</taxon>
        <taxon>Sarcoptiformes</taxon>
        <taxon>Oribatida</taxon>
        <taxon>Brachypylina</taxon>
        <taxon>Oppioidea</taxon>
        <taxon>Oppiidae</taxon>
        <taxon>Oppiella</taxon>
    </lineage>
</organism>
<dbReference type="Proteomes" id="UP000728032">
    <property type="component" value="Unassembled WGS sequence"/>
</dbReference>
<dbReference type="InterPro" id="IPR002225">
    <property type="entry name" value="3Beta_OHSteriod_DH/Estase"/>
</dbReference>
<dbReference type="PANTHER" id="PTHR43000">
    <property type="entry name" value="DTDP-D-GLUCOSE 4,6-DEHYDRATASE-RELATED"/>
    <property type="match status" value="1"/>
</dbReference>
<dbReference type="EMBL" id="OC945531">
    <property type="protein sequence ID" value="CAD7663070.1"/>
    <property type="molecule type" value="Genomic_DNA"/>
</dbReference>
<dbReference type="Gene3D" id="3.40.50.720">
    <property type="entry name" value="NAD(P)-binding Rossmann-like Domain"/>
    <property type="match status" value="2"/>
</dbReference>
<dbReference type="GO" id="GO:0006694">
    <property type="term" value="P:steroid biosynthetic process"/>
    <property type="evidence" value="ECO:0007669"/>
    <property type="project" value="InterPro"/>
</dbReference>
<sequence>MTIITADIRNERAVVKALEGVDCVIHCAALIDTSLWPDVKSMNSVNVDGTQILIDASVELNVKYFIYVSSVDVVVGDDPIYFGAENTTPLPKRHILPYSKTKLDAEPLTANDYNYRLVCRTQILIDASVELNVKYFVYVSSVDVVVGDDPIYFGAENTTPLPKRHILPYSKTKLDAE</sequence>
<dbReference type="GO" id="GO:0016616">
    <property type="term" value="F:oxidoreductase activity, acting on the CH-OH group of donors, NAD or NADP as acceptor"/>
    <property type="evidence" value="ECO:0007669"/>
    <property type="project" value="InterPro"/>
</dbReference>
<dbReference type="Pfam" id="PF01073">
    <property type="entry name" value="3Beta_HSD"/>
    <property type="match status" value="2"/>
</dbReference>
<dbReference type="AlphaFoldDB" id="A0A7R9QYG5"/>
<dbReference type="InterPro" id="IPR036291">
    <property type="entry name" value="NAD(P)-bd_dom_sf"/>
</dbReference>
<dbReference type="OrthoDB" id="2735536at2759"/>
<reference evidence="2" key="1">
    <citation type="submission" date="2020-11" db="EMBL/GenBank/DDBJ databases">
        <authorList>
            <person name="Tran Van P."/>
        </authorList>
    </citation>
    <scope>NUCLEOTIDE SEQUENCE</scope>
</reference>
<evidence type="ECO:0000259" key="1">
    <source>
        <dbReference type="Pfam" id="PF01073"/>
    </source>
</evidence>
<feature type="domain" description="3-beta hydroxysteroid dehydrogenase/isomerase" evidence="1">
    <location>
        <begin position="3"/>
        <end position="112"/>
    </location>
</feature>
<accession>A0A7R9QYG5</accession>
<evidence type="ECO:0000313" key="3">
    <source>
        <dbReference type="Proteomes" id="UP000728032"/>
    </source>
</evidence>
<protein>
    <recommendedName>
        <fullName evidence="1">3-beta hydroxysteroid dehydrogenase/isomerase domain-containing protein</fullName>
    </recommendedName>
</protein>
<feature type="non-terminal residue" evidence="2">
    <location>
        <position position="177"/>
    </location>
</feature>